<dbReference type="Proteomes" id="UP000174145">
    <property type="component" value="Segment"/>
</dbReference>
<keyword evidence="2" id="KW-1185">Reference proteome</keyword>
<dbReference type="RefSeq" id="YP_009001496.1">
    <property type="nucleotide sequence ID" value="NC_023426.1"/>
</dbReference>
<organism evidence="1 2">
    <name type="scientific">Alphaentomopoxvirus acuprea</name>
    <dbReference type="NCBI Taxonomy" id="62099"/>
    <lineage>
        <taxon>Viruses</taxon>
        <taxon>Varidnaviria</taxon>
        <taxon>Bamfordvirae</taxon>
        <taxon>Nucleocytoviricota</taxon>
        <taxon>Pokkesviricetes</taxon>
        <taxon>Chitovirales</taxon>
        <taxon>Poxviridae</taxon>
        <taxon>Entomopoxvirinae</taxon>
        <taxon>Alphaentomopoxvirus</taxon>
    </lineage>
</organism>
<evidence type="ECO:0000313" key="2">
    <source>
        <dbReference type="Proteomes" id="UP000174145"/>
    </source>
</evidence>
<accession>W6JIJ7</accession>
<dbReference type="KEGG" id="vg:18263452"/>
<proteinExistence type="predicted"/>
<name>W6JIJ7_9POXV</name>
<reference evidence="1 2" key="1">
    <citation type="journal article" date="2014" name="Virology">
        <title>The complete genome sequence of the Alphaentomopoxvirus Anomala cuprea entomopoxvirus, including its terminal hairpin loop sequences, suggests a potentially unique mode of apoptosis inhibition and mode of DNA replication.</title>
        <authorList>
            <person name="Mitsuhashi W."/>
            <person name="Miyamoto K."/>
            <person name="Wada S."/>
        </authorList>
    </citation>
    <scope>NUCLEOTIDE SEQUENCE [LARGE SCALE GENOMIC DNA]</scope>
    <source>
        <strain evidence="1">CV6M</strain>
    </source>
</reference>
<protein>
    <submittedName>
        <fullName evidence="1">Uncharacterized protein</fullName>
    </submittedName>
</protein>
<dbReference type="GeneID" id="18263452"/>
<dbReference type="EMBL" id="AP013055">
    <property type="protein sequence ID" value="BAO49383.1"/>
    <property type="molecule type" value="Genomic_DNA"/>
</dbReference>
<evidence type="ECO:0000313" key="1">
    <source>
        <dbReference type="EMBL" id="BAO49383.1"/>
    </source>
</evidence>
<sequence>MAIINIQIVMIELRHNFLCHLLQIRYLLYHNHLQIRHLEIALAYVNRMDLNKIEFLL</sequence>